<organism evidence="1">
    <name type="scientific">marine sediment metagenome</name>
    <dbReference type="NCBI Taxonomy" id="412755"/>
    <lineage>
        <taxon>unclassified sequences</taxon>
        <taxon>metagenomes</taxon>
        <taxon>ecological metagenomes</taxon>
    </lineage>
</organism>
<proteinExistence type="predicted"/>
<protein>
    <recommendedName>
        <fullName evidence="2">Calcineurin-like phosphoesterase domain-containing protein</fullName>
    </recommendedName>
</protein>
<evidence type="ECO:0008006" key="2">
    <source>
        <dbReference type="Google" id="ProtNLM"/>
    </source>
</evidence>
<accession>X1JR09</accession>
<sequence length="120" mass="14220">MLVFISDLHFLDETTGNHNLPKSAFEKFLSSIKVHTEKAKEVKKLKIIFLGDIFDLLRSEEWFKEEEKDRPWGDNTEKMKIRAKNILNTIVEKNKDTFNLFSKKSLKERFGKINVENIYI</sequence>
<feature type="non-terminal residue" evidence="1">
    <location>
        <position position="120"/>
    </location>
</feature>
<gene>
    <name evidence="1" type="ORF">S03H2_55490</name>
</gene>
<evidence type="ECO:0000313" key="1">
    <source>
        <dbReference type="EMBL" id="GAH80714.1"/>
    </source>
</evidence>
<name>X1JR09_9ZZZZ</name>
<reference evidence="1" key="1">
    <citation type="journal article" date="2014" name="Front. Microbiol.">
        <title>High frequency of phylogenetically diverse reductive dehalogenase-homologous genes in deep subseafloor sedimentary metagenomes.</title>
        <authorList>
            <person name="Kawai M."/>
            <person name="Futagami T."/>
            <person name="Toyoda A."/>
            <person name="Takaki Y."/>
            <person name="Nishi S."/>
            <person name="Hori S."/>
            <person name="Arai W."/>
            <person name="Tsubouchi T."/>
            <person name="Morono Y."/>
            <person name="Uchiyama I."/>
            <person name="Ito T."/>
            <person name="Fujiyama A."/>
            <person name="Inagaki F."/>
            <person name="Takami H."/>
        </authorList>
    </citation>
    <scope>NUCLEOTIDE SEQUENCE</scope>
    <source>
        <strain evidence="1">Expedition CK06-06</strain>
    </source>
</reference>
<dbReference type="EMBL" id="BARU01035448">
    <property type="protein sequence ID" value="GAH80714.1"/>
    <property type="molecule type" value="Genomic_DNA"/>
</dbReference>
<comment type="caution">
    <text evidence="1">The sequence shown here is derived from an EMBL/GenBank/DDBJ whole genome shotgun (WGS) entry which is preliminary data.</text>
</comment>
<dbReference type="AlphaFoldDB" id="X1JR09"/>